<comment type="similarity">
    <text evidence="2 6">Belongs to the class-I pyridoxal-phosphate-dependent aminotransferase family.</text>
</comment>
<name>A0A9D2M961_9FIRM</name>
<dbReference type="InterPro" id="IPR050596">
    <property type="entry name" value="AspAT/PAT-like"/>
</dbReference>
<evidence type="ECO:0000313" key="9">
    <source>
        <dbReference type="Proteomes" id="UP000824208"/>
    </source>
</evidence>
<protein>
    <recommendedName>
        <fullName evidence="6">Aminotransferase</fullName>
        <ecNumber evidence="6">2.6.1.-</ecNumber>
    </recommendedName>
</protein>
<evidence type="ECO:0000313" key="8">
    <source>
        <dbReference type="EMBL" id="HJB56500.1"/>
    </source>
</evidence>
<dbReference type="GO" id="GO:0030170">
    <property type="term" value="F:pyridoxal phosphate binding"/>
    <property type="evidence" value="ECO:0007669"/>
    <property type="project" value="InterPro"/>
</dbReference>
<dbReference type="InterPro" id="IPR015424">
    <property type="entry name" value="PyrdxlP-dep_Trfase"/>
</dbReference>
<dbReference type="PANTHER" id="PTHR46383:SF1">
    <property type="entry name" value="ASPARTATE AMINOTRANSFERASE"/>
    <property type="match status" value="1"/>
</dbReference>
<dbReference type="Gene3D" id="3.90.1150.10">
    <property type="entry name" value="Aspartate Aminotransferase, domain 1"/>
    <property type="match status" value="1"/>
</dbReference>
<dbReference type="EMBL" id="DWYC01000035">
    <property type="protein sequence ID" value="HJB56500.1"/>
    <property type="molecule type" value="Genomic_DNA"/>
</dbReference>
<dbReference type="EC" id="2.6.1.-" evidence="6"/>
<dbReference type="GO" id="GO:0008483">
    <property type="term" value="F:transaminase activity"/>
    <property type="evidence" value="ECO:0007669"/>
    <property type="project" value="UniProtKB-KW"/>
</dbReference>
<dbReference type="InterPro" id="IPR015422">
    <property type="entry name" value="PyrdxlP-dep_Trfase_small"/>
</dbReference>
<dbReference type="PANTHER" id="PTHR46383">
    <property type="entry name" value="ASPARTATE AMINOTRANSFERASE"/>
    <property type="match status" value="1"/>
</dbReference>
<gene>
    <name evidence="8" type="ORF">H9714_03010</name>
</gene>
<dbReference type="CDD" id="cd00609">
    <property type="entry name" value="AAT_like"/>
    <property type="match status" value="1"/>
</dbReference>
<evidence type="ECO:0000256" key="4">
    <source>
        <dbReference type="ARBA" id="ARBA00022679"/>
    </source>
</evidence>
<dbReference type="Pfam" id="PF00155">
    <property type="entry name" value="Aminotran_1_2"/>
    <property type="match status" value="1"/>
</dbReference>
<dbReference type="InterPro" id="IPR004838">
    <property type="entry name" value="NHTrfase_class1_PyrdxlP-BS"/>
</dbReference>
<evidence type="ECO:0000256" key="3">
    <source>
        <dbReference type="ARBA" id="ARBA00022576"/>
    </source>
</evidence>
<dbReference type="InterPro" id="IPR004839">
    <property type="entry name" value="Aminotransferase_I/II_large"/>
</dbReference>
<dbReference type="AlphaFoldDB" id="A0A9D2M961"/>
<dbReference type="Proteomes" id="UP000824208">
    <property type="component" value="Unassembled WGS sequence"/>
</dbReference>
<keyword evidence="3 6" id="KW-0032">Aminotransferase</keyword>
<evidence type="ECO:0000256" key="1">
    <source>
        <dbReference type="ARBA" id="ARBA00001933"/>
    </source>
</evidence>
<feature type="domain" description="Aminotransferase class I/classII large" evidence="7">
    <location>
        <begin position="16"/>
        <end position="374"/>
    </location>
</feature>
<sequence length="380" mass="41711">MAIDAMFKQMKADGIDVIGFGAGEPDFDTPDAIKEAGIAAIQNNVTRYTPAAGTVELRQAVCDRMKADYGLDYKPAQVVVSSGAKHLVYLALRAIVNPGDEVILPAPYWVSYYELIKMVGGVPVVVTATEAEHFKLTPEKLSAAITSKTKCLILNNPSNPTGMMYGEEELRGIADVCVKNDLYVISDEIYYGLVYDNRKFVSFAALSPDVWERTIIINGVSKSYAMTGWRIGYACANDQVAKVMANYVSHSTGSASSISQKASVTALTAPQDKIEEMRREFEARRNYIVERMNQIPGVSCIRPEGAFYVLMNLEQLIGRTIHGVEITNDDVFADAFLKYGLVAVVPGSGFGAPNFVRWSYAASMENIKEGLDRLEKFLAE</sequence>
<dbReference type="GO" id="GO:0006520">
    <property type="term" value="P:amino acid metabolic process"/>
    <property type="evidence" value="ECO:0007669"/>
    <property type="project" value="InterPro"/>
</dbReference>
<proteinExistence type="inferred from homology"/>
<comment type="cofactor">
    <cofactor evidence="1 6">
        <name>pyridoxal 5'-phosphate</name>
        <dbReference type="ChEBI" id="CHEBI:597326"/>
    </cofactor>
</comment>
<dbReference type="SUPFAM" id="SSF53383">
    <property type="entry name" value="PLP-dependent transferases"/>
    <property type="match status" value="1"/>
</dbReference>
<evidence type="ECO:0000256" key="5">
    <source>
        <dbReference type="ARBA" id="ARBA00022898"/>
    </source>
</evidence>
<evidence type="ECO:0000256" key="6">
    <source>
        <dbReference type="RuleBase" id="RU000481"/>
    </source>
</evidence>
<dbReference type="FunFam" id="3.40.640.10:FF:000033">
    <property type="entry name" value="Aspartate aminotransferase"/>
    <property type="match status" value="1"/>
</dbReference>
<keyword evidence="4 6" id="KW-0808">Transferase</keyword>
<evidence type="ECO:0000259" key="7">
    <source>
        <dbReference type="Pfam" id="PF00155"/>
    </source>
</evidence>
<reference evidence="8" key="1">
    <citation type="journal article" date="2021" name="PeerJ">
        <title>Extensive microbial diversity within the chicken gut microbiome revealed by metagenomics and culture.</title>
        <authorList>
            <person name="Gilroy R."/>
            <person name="Ravi A."/>
            <person name="Getino M."/>
            <person name="Pursley I."/>
            <person name="Horton D.L."/>
            <person name="Alikhan N.F."/>
            <person name="Baker D."/>
            <person name="Gharbi K."/>
            <person name="Hall N."/>
            <person name="Watson M."/>
            <person name="Adriaenssens E.M."/>
            <person name="Foster-Nyarko E."/>
            <person name="Jarju S."/>
            <person name="Secka A."/>
            <person name="Antonio M."/>
            <person name="Oren A."/>
            <person name="Chaudhuri R.R."/>
            <person name="La Ragione R."/>
            <person name="Hildebrand F."/>
            <person name="Pallen M.J."/>
        </authorList>
    </citation>
    <scope>NUCLEOTIDE SEQUENCE</scope>
    <source>
        <strain evidence="8">CHK189-11263</strain>
    </source>
</reference>
<comment type="caution">
    <text evidence="8">The sequence shown here is derived from an EMBL/GenBank/DDBJ whole genome shotgun (WGS) entry which is preliminary data.</text>
</comment>
<keyword evidence="5" id="KW-0663">Pyridoxal phosphate</keyword>
<organism evidence="8 9">
    <name type="scientific">Candidatus Flavonifractor intestinipullorum</name>
    <dbReference type="NCBI Taxonomy" id="2838587"/>
    <lineage>
        <taxon>Bacteria</taxon>
        <taxon>Bacillati</taxon>
        <taxon>Bacillota</taxon>
        <taxon>Clostridia</taxon>
        <taxon>Eubacteriales</taxon>
        <taxon>Oscillospiraceae</taxon>
        <taxon>Flavonifractor</taxon>
    </lineage>
</organism>
<accession>A0A9D2M961</accession>
<dbReference type="PROSITE" id="PS00105">
    <property type="entry name" value="AA_TRANSFER_CLASS_1"/>
    <property type="match status" value="1"/>
</dbReference>
<dbReference type="PRINTS" id="PR00753">
    <property type="entry name" value="ACCSYNTHASE"/>
</dbReference>
<evidence type="ECO:0000256" key="2">
    <source>
        <dbReference type="ARBA" id="ARBA00007441"/>
    </source>
</evidence>
<dbReference type="InterPro" id="IPR015421">
    <property type="entry name" value="PyrdxlP-dep_Trfase_major"/>
</dbReference>
<dbReference type="Gene3D" id="3.40.640.10">
    <property type="entry name" value="Type I PLP-dependent aspartate aminotransferase-like (Major domain)"/>
    <property type="match status" value="1"/>
</dbReference>
<reference evidence="8" key="2">
    <citation type="submission" date="2021-04" db="EMBL/GenBank/DDBJ databases">
        <authorList>
            <person name="Gilroy R."/>
        </authorList>
    </citation>
    <scope>NUCLEOTIDE SEQUENCE</scope>
    <source>
        <strain evidence="8">CHK189-11263</strain>
    </source>
</reference>